<evidence type="ECO:0000313" key="4">
    <source>
        <dbReference type="EMBL" id="CAG5181150.1"/>
    </source>
</evidence>
<dbReference type="InterPro" id="IPR036770">
    <property type="entry name" value="Ankyrin_rpt-contain_sf"/>
</dbReference>
<dbReference type="OrthoDB" id="3671334at2759"/>
<dbReference type="Gene3D" id="1.25.40.20">
    <property type="entry name" value="Ankyrin repeat-containing domain"/>
    <property type="match status" value="1"/>
</dbReference>
<organism evidence="4 5">
    <name type="scientific">Alternaria atra</name>
    <dbReference type="NCBI Taxonomy" id="119953"/>
    <lineage>
        <taxon>Eukaryota</taxon>
        <taxon>Fungi</taxon>
        <taxon>Dikarya</taxon>
        <taxon>Ascomycota</taxon>
        <taxon>Pezizomycotina</taxon>
        <taxon>Dothideomycetes</taxon>
        <taxon>Pleosporomycetidae</taxon>
        <taxon>Pleosporales</taxon>
        <taxon>Pleosporineae</taxon>
        <taxon>Pleosporaceae</taxon>
        <taxon>Alternaria</taxon>
        <taxon>Alternaria sect. Ulocladioides</taxon>
    </lineage>
</organism>
<protein>
    <submittedName>
        <fullName evidence="4">Uncharacterized protein</fullName>
    </submittedName>
</protein>
<reference evidence="4" key="1">
    <citation type="submission" date="2021-05" db="EMBL/GenBank/DDBJ databases">
        <authorList>
            <person name="Stam R."/>
        </authorList>
    </citation>
    <scope>NUCLEOTIDE SEQUENCE</scope>
    <source>
        <strain evidence="4">CS162</strain>
    </source>
</reference>
<dbReference type="InterPro" id="IPR002110">
    <property type="entry name" value="Ankyrin_rpt"/>
</dbReference>
<name>A0A8J2N918_9PLEO</name>
<dbReference type="EMBL" id="CAJRGZ010000025">
    <property type="protein sequence ID" value="CAG5181150.1"/>
    <property type="molecule type" value="Genomic_DNA"/>
</dbReference>
<evidence type="ECO:0000256" key="3">
    <source>
        <dbReference type="PROSITE-ProRule" id="PRU00023"/>
    </source>
</evidence>
<dbReference type="SUPFAM" id="SSF48403">
    <property type="entry name" value="Ankyrin repeat"/>
    <property type="match status" value="1"/>
</dbReference>
<dbReference type="PANTHER" id="PTHR24198:SF165">
    <property type="entry name" value="ANKYRIN REPEAT-CONTAINING PROTEIN-RELATED"/>
    <property type="match status" value="1"/>
</dbReference>
<dbReference type="AlphaFoldDB" id="A0A8J2N918"/>
<evidence type="ECO:0000256" key="1">
    <source>
        <dbReference type="ARBA" id="ARBA00022737"/>
    </source>
</evidence>
<comment type="caution">
    <text evidence="4">The sequence shown here is derived from an EMBL/GenBank/DDBJ whole genome shotgun (WGS) entry which is preliminary data.</text>
</comment>
<dbReference type="GeneID" id="67021859"/>
<dbReference type="Proteomes" id="UP000676310">
    <property type="component" value="Unassembled WGS sequence"/>
</dbReference>
<evidence type="ECO:0000313" key="5">
    <source>
        <dbReference type="Proteomes" id="UP000676310"/>
    </source>
</evidence>
<dbReference type="SMART" id="SM00248">
    <property type="entry name" value="ANK"/>
    <property type="match status" value="3"/>
</dbReference>
<keyword evidence="2 3" id="KW-0040">ANK repeat</keyword>
<dbReference type="PROSITE" id="PS50297">
    <property type="entry name" value="ANK_REP_REGION"/>
    <property type="match status" value="1"/>
</dbReference>
<dbReference type="PANTHER" id="PTHR24198">
    <property type="entry name" value="ANKYRIN REPEAT AND PROTEIN KINASE DOMAIN-CONTAINING PROTEIN"/>
    <property type="match status" value="1"/>
</dbReference>
<feature type="repeat" description="ANK" evidence="3">
    <location>
        <begin position="338"/>
        <end position="370"/>
    </location>
</feature>
<dbReference type="Pfam" id="PF12796">
    <property type="entry name" value="Ank_2"/>
    <property type="match status" value="1"/>
</dbReference>
<gene>
    <name evidence="4" type="ORF">ALTATR162_LOCUS9618</name>
</gene>
<keyword evidence="5" id="KW-1185">Reference proteome</keyword>
<sequence>MPLLDLPPEVFGHVVHELIDVAGINGAWKLRGVCHTFQSAITHDIFTNQTVKTFKRTAGCILHKKAGLYLYYRSKKPLDAHPYLPDMVNDMVNYLAKELGIESDNGMETLRQSLCDGLQAFCSSYQVLSILTGRRLKATSAPPAFGSFEKLVSALSLGHHHLVRALVQRLPSLAIHPVFGAPLLRATDLKDEAAVKSILDGISMVLANRNTTVSIRDAIQMEKPLSRALCPERGFGVGNAMYTVIYRGHANLLSLLVTSYTDHGFTLFKNVYNHFLDIAIENSSLAIVKAVLDIPFAKYGSAKKVTWTQYRHACVCGRKDVVKLFLDDGCIDANDKVSATSPLFEAVLSGRLSIVKTLVEAGADVNQESIWCRTKQLPIMIAIKKQNFAIIRYLLDMGSNLPGISTWPGEWKYTHVYDVL</sequence>
<proteinExistence type="predicted"/>
<evidence type="ECO:0000256" key="2">
    <source>
        <dbReference type="ARBA" id="ARBA00023043"/>
    </source>
</evidence>
<dbReference type="PROSITE" id="PS50088">
    <property type="entry name" value="ANK_REPEAT"/>
    <property type="match status" value="1"/>
</dbReference>
<accession>A0A8J2N918</accession>
<keyword evidence="1" id="KW-0677">Repeat</keyword>
<dbReference type="RefSeq" id="XP_043173187.1">
    <property type="nucleotide sequence ID" value="XM_043317252.1"/>
</dbReference>